<dbReference type="CDD" id="cd00446">
    <property type="entry name" value="GrpE"/>
    <property type="match status" value="1"/>
</dbReference>
<dbReference type="FunFam" id="2.30.22.10:FF:000001">
    <property type="entry name" value="Protein GrpE"/>
    <property type="match status" value="1"/>
</dbReference>
<dbReference type="InterPro" id="IPR013805">
    <property type="entry name" value="GrpE_CC"/>
</dbReference>
<evidence type="ECO:0000256" key="6">
    <source>
        <dbReference type="ARBA" id="ARBA00023186"/>
    </source>
</evidence>
<evidence type="ECO:0000256" key="10">
    <source>
        <dbReference type="HAMAP-Rule" id="MF_01151"/>
    </source>
</evidence>
<dbReference type="GO" id="GO:0005737">
    <property type="term" value="C:cytoplasm"/>
    <property type="evidence" value="ECO:0007669"/>
    <property type="project" value="UniProtKB-SubCell"/>
</dbReference>
<organism evidence="14 15">
    <name type="scientific">Maridesulfovibrio salexigens (strain ATCC 14822 / DSM 2638 / NCIMB 8403 / VKM B-1763)</name>
    <name type="common">Desulfovibrio salexigens</name>
    <dbReference type="NCBI Taxonomy" id="526222"/>
    <lineage>
        <taxon>Bacteria</taxon>
        <taxon>Pseudomonadati</taxon>
        <taxon>Thermodesulfobacteriota</taxon>
        <taxon>Desulfovibrionia</taxon>
        <taxon>Desulfovibrionales</taxon>
        <taxon>Desulfovibrionaceae</taxon>
        <taxon>Maridesulfovibrio</taxon>
    </lineage>
</organism>
<gene>
    <name evidence="10" type="primary">grpE</name>
    <name evidence="14" type="ordered locus">Desal_1567</name>
</gene>
<dbReference type="PANTHER" id="PTHR21237:SF23">
    <property type="entry name" value="GRPE PROTEIN HOMOLOG, MITOCHONDRIAL"/>
    <property type="match status" value="1"/>
</dbReference>
<dbReference type="EMBL" id="CP001649">
    <property type="protein sequence ID" value="ACS79629.1"/>
    <property type="molecule type" value="Genomic_DNA"/>
</dbReference>
<reference evidence="14 15" key="1">
    <citation type="submission" date="2009-06" db="EMBL/GenBank/DDBJ databases">
        <title>Complete sequence of Desulfovibrio salexigens DSM 2638.</title>
        <authorList>
            <consortium name="US DOE Joint Genome Institute"/>
            <person name="Lucas S."/>
            <person name="Copeland A."/>
            <person name="Lapidus A."/>
            <person name="Glavina del Rio T."/>
            <person name="Tice H."/>
            <person name="Bruce D."/>
            <person name="Goodwin L."/>
            <person name="Pitluck S."/>
            <person name="Munk A.C."/>
            <person name="Brettin T."/>
            <person name="Detter J.C."/>
            <person name="Han C."/>
            <person name="Tapia R."/>
            <person name="Larimer F."/>
            <person name="Land M."/>
            <person name="Hauser L."/>
            <person name="Kyrpides N."/>
            <person name="Anderson I."/>
            <person name="Wall J.D."/>
            <person name="Arkin A.P."/>
            <person name="Dehal P."/>
            <person name="Chivian D."/>
            <person name="Giles B."/>
            <person name="Hazen T.C."/>
        </authorList>
    </citation>
    <scope>NUCLEOTIDE SEQUENCE [LARGE SCALE GENOMIC DNA]</scope>
    <source>
        <strain evidence="15">ATCC 14822 / DSM 2638 / NCIMB 8403 / VKM B-1763</strain>
    </source>
</reference>
<evidence type="ECO:0000256" key="11">
    <source>
        <dbReference type="RuleBase" id="RU000639"/>
    </source>
</evidence>
<evidence type="ECO:0000256" key="2">
    <source>
        <dbReference type="ARBA" id="ARBA00009054"/>
    </source>
</evidence>
<proteinExistence type="inferred from homology"/>
<comment type="subcellular location">
    <subcellularLocation>
        <location evidence="1 10">Cytoplasm</location>
    </subcellularLocation>
</comment>
<dbReference type="GO" id="GO:0000774">
    <property type="term" value="F:adenyl-nucleotide exchange factor activity"/>
    <property type="evidence" value="ECO:0007669"/>
    <property type="project" value="InterPro"/>
</dbReference>
<dbReference type="Gene3D" id="2.30.22.10">
    <property type="entry name" value="Head domain of nucleotide exchange factor GrpE"/>
    <property type="match status" value="1"/>
</dbReference>
<dbReference type="SUPFAM" id="SSF58014">
    <property type="entry name" value="Coiled-coil domain of nucleotide exchange factor GrpE"/>
    <property type="match status" value="1"/>
</dbReference>
<evidence type="ECO:0000256" key="5">
    <source>
        <dbReference type="ARBA" id="ARBA00023016"/>
    </source>
</evidence>
<sequence>MSGKEDNKEMNEQETAATETEETAEAENEVTLSEDELKALCREHVCPACDVMGEAKEERLRALAETENIKKRLARETEELKKFAADSILSDLLPVLDNLDLALDHAQNLDACKDFVIGVDMTRKMFLDTLGKHGLKAVGKVGDEFDPNFHEAMGMAQVADLPDNSIAQIMQRGYVLKERVIRPAKVMVNKLS</sequence>
<evidence type="ECO:0000313" key="15">
    <source>
        <dbReference type="Proteomes" id="UP000002601"/>
    </source>
</evidence>
<dbReference type="GO" id="GO:0006457">
    <property type="term" value="P:protein folding"/>
    <property type="evidence" value="ECO:0007669"/>
    <property type="project" value="InterPro"/>
</dbReference>
<protein>
    <recommendedName>
        <fullName evidence="8 10">Protein GrpE</fullName>
    </recommendedName>
    <alternativeName>
        <fullName evidence="9 10">HSP-70 cofactor</fullName>
    </alternativeName>
</protein>
<evidence type="ECO:0000256" key="4">
    <source>
        <dbReference type="ARBA" id="ARBA00022490"/>
    </source>
</evidence>
<keyword evidence="15" id="KW-1185">Reference proteome</keyword>
<evidence type="ECO:0000256" key="1">
    <source>
        <dbReference type="ARBA" id="ARBA00004496"/>
    </source>
</evidence>
<dbReference type="RefSeq" id="WP_015851447.1">
    <property type="nucleotide sequence ID" value="NC_012881.1"/>
</dbReference>
<evidence type="ECO:0000313" key="14">
    <source>
        <dbReference type="EMBL" id="ACS79629.1"/>
    </source>
</evidence>
<dbReference type="OrthoDB" id="9789811at2"/>
<evidence type="ECO:0000256" key="7">
    <source>
        <dbReference type="ARBA" id="ARBA00053401"/>
    </source>
</evidence>
<comment type="subunit">
    <text evidence="3 10">Homodimer.</text>
</comment>
<keyword evidence="4 10" id="KW-0963">Cytoplasm</keyword>
<dbReference type="Pfam" id="PF01025">
    <property type="entry name" value="GrpE"/>
    <property type="match status" value="1"/>
</dbReference>
<accession>C6BSF3</accession>
<dbReference type="GO" id="GO:0051082">
    <property type="term" value="F:unfolded protein binding"/>
    <property type="evidence" value="ECO:0007669"/>
    <property type="project" value="TreeGrafter"/>
</dbReference>
<comment type="function">
    <text evidence="7 10 11">Participates actively in the response to hyperosmotic and heat shock by preventing the aggregation of stress-denatured proteins, in association with DnaK and GrpE. It is the nucleotide exchange factor for DnaK and may function as a thermosensor. Unfolded proteins bind initially to DnaJ; upon interaction with the DnaJ-bound protein, DnaK hydrolyzes its bound ATP, resulting in the formation of a stable complex. GrpE releases ADP from DnaK; ATP binding to DnaK triggers the release of the substrate protein, thus completing the reaction cycle. Several rounds of ATP-dependent interactions between DnaJ, DnaK and GrpE are required for fully efficient folding.</text>
</comment>
<dbReference type="HAMAP" id="MF_01151">
    <property type="entry name" value="GrpE"/>
    <property type="match status" value="1"/>
</dbReference>
<dbReference type="KEGG" id="dsa:Desal_1567"/>
<dbReference type="InterPro" id="IPR009012">
    <property type="entry name" value="GrpE_head"/>
</dbReference>
<dbReference type="NCBIfam" id="NF010738">
    <property type="entry name" value="PRK14140.1"/>
    <property type="match status" value="1"/>
</dbReference>
<evidence type="ECO:0000256" key="13">
    <source>
        <dbReference type="SAM" id="MobiDB-lite"/>
    </source>
</evidence>
<feature type="compositionally biased region" description="Acidic residues" evidence="13">
    <location>
        <begin position="19"/>
        <end position="31"/>
    </location>
</feature>
<dbReference type="InterPro" id="IPR000740">
    <property type="entry name" value="GrpE"/>
</dbReference>
<dbReference type="eggNOG" id="COG0576">
    <property type="taxonomic scope" value="Bacteria"/>
</dbReference>
<name>C6BSF3_MARSD</name>
<dbReference type="PANTHER" id="PTHR21237">
    <property type="entry name" value="GRPE PROTEIN"/>
    <property type="match status" value="1"/>
</dbReference>
<dbReference type="STRING" id="526222.Desal_1567"/>
<dbReference type="GO" id="GO:0042803">
    <property type="term" value="F:protein homodimerization activity"/>
    <property type="evidence" value="ECO:0007669"/>
    <property type="project" value="InterPro"/>
</dbReference>
<feature type="compositionally biased region" description="Basic and acidic residues" evidence="13">
    <location>
        <begin position="1"/>
        <end position="11"/>
    </location>
</feature>
<dbReference type="PRINTS" id="PR00773">
    <property type="entry name" value="GRPEPROTEIN"/>
</dbReference>
<dbReference type="PROSITE" id="PS01071">
    <property type="entry name" value="GRPE"/>
    <property type="match status" value="1"/>
</dbReference>
<evidence type="ECO:0000256" key="3">
    <source>
        <dbReference type="ARBA" id="ARBA00011738"/>
    </source>
</evidence>
<dbReference type="Proteomes" id="UP000002601">
    <property type="component" value="Chromosome"/>
</dbReference>
<feature type="region of interest" description="Disordered" evidence="13">
    <location>
        <begin position="1"/>
        <end position="31"/>
    </location>
</feature>
<evidence type="ECO:0000256" key="12">
    <source>
        <dbReference type="RuleBase" id="RU004478"/>
    </source>
</evidence>
<dbReference type="Gene3D" id="3.90.20.20">
    <property type="match status" value="1"/>
</dbReference>
<dbReference type="NCBIfam" id="NF010748">
    <property type="entry name" value="PRK14150.1"/>
    <property type="match status" value="1"/>
</dbReference>
<dbReference type="HOGENOM" id="CLU_057217_6_3_7"/>
<keyword evidence="6 10" id="KW-0143">Chaperone</keyword>
<comment type="similarity">
    <text evidence="2 10 12">Belongs to the GrpE family.</text>
</comment>
<evidence type="ECO:0000256" key="8">
    <source>
        <dbReference type="ARBA" id="ARBA00072274"/>
    </source>
</evidence>
<dbReference type="GO" id="GO:0051087">
    <property type="term" value="F:protein-folding chaperone binding"/>
    <property type="evidence" value="ECO:0007669"/>
    <property type="project" value="InterPro"/>
</dbReference>
<evidence type="ECO:0000256" key="9">
    <source>
        <dbReference type="ARBA" id="ARBA00076414"/>
    </source>
</evidence>
<dbReference type="SUPFAM" id="SSF51064">
    <property type="entry name" value="Head domain of nucleotide exchange factor GrpE"/>
    <property type="match status" value="1"/>
</dbReference>
<dbReference type="AlphaFoldDB" id="C6BSF3"/>
<keyword evidence="5 10" id="KW-0346">Stress response</keyword>